<dbReference type="RefSeq" id="WP_382417994.1">
    <property type="nucleotide sequence ID" value="NZ_AP031500.1"/>
</dbReference>
<dbReference type="InterPro" id="IPR029069">
    <property type="entry name" value="HotDog_dom_sf"/>
</dbReference>
<accession>A0ABV7HS21</accession>
<keyword evidence="3" id="KW-1185">Reference proteome</keyword>
<protein>
    <recommendedName>
        <fullName evidence="1">ApeI dehydratase-like domain-containing protein</fullName>
    </recommendedName>
</protein>
<reference evidence="3" key="1">
    <citation type="journal article" date="2019" name="Int. J. Syst. Evol. Microbiol.">
        <title>The Global Catalogue of Microorganisms (GCM) 10K type strain sequencing project: providing services to taxonomists for standard genome sequencing and annotation.</title>
        <authorList>
            <consortium name="The Broad Institute Genomics Platform"/>
            <consortium name="The Broad Institute Genome Sequencing Center for Infectious Disease"/>
            <person name="Wu L."/>
            <person name="Ma J."/>
        </authorList>
    </citation>
    <scope>NUCLEOTIDE SEQUENCE [LARGE SCALE GENOMIC DNA]</scope>
    <source>
        <strain evidence="3">KCTC 52141</strain>
    </source>
</reference>
<dbReference type="Pfam" id="PF22818">
    <property type="entry name" value="ApeI-like"/>
    <property type="match status" value="1"/>
</dbReference>
<dbReference type="Proteomes" id="UP001595548">
    <property type="component" value="Unassembled WGS sequence"/>
</dbReference>
<dbReference type="InterPro" id="IPR054545">
    <property type="entry name" value="ApeI-like"/>
</dbReference>
<evidence type="ECO:0000313" key="3">
    <source>
        <dbReference type="Proteomes" id="UP001595548"/>
    </source>
</evidence>
<name>A0ABV7HS21_9GAMM</name>
<evidence type="ECO:0000313" key="2">
    <source>
        <dbReference type="EMBL" id="MFC3156659.1"/>
    </source>
</evidence>
<gene>
    <name evidence="2" type="ORF">ACFOEB_15720</name>
</gene>
<organism evidence="2 3">
    <name type="scientific">Gilvimarinus japonicus</name>
    <dbReference type="NCBI Taxonomy" id="1796469"/>
    <lineage>
        <taxon>Bacteria</taxon>
        <taxon>Pseudomonadati</taxon>
        <taxon>Pseudomonadota</taxon>
        <taxon>Gammaproteobacteria</taxon>
        <taxon>Cellvibrionales</taxon>
        <taxon>Cellvibrionaceae</taxon>
        <taxon>Gilvimarinus</taxon>
    </lineage>
</organism>
<comment type="caution">
    <text evidence="2">The sequence shown here is derived from an EMBL/GenBank/DDBJ whole genome shotgun (WGS) entry which is preliminary data.</text>
</comment>
<sequence>MSEQFRVDEFAACVQGHFVGYPLVPGAYLLGKIHAHIVSRFPANPVLDIKKVKFVAPVLPGQLVQITIDDTRWPRLGVQLSTEQGRVLEASAVLAAG</sequence>
<dbReference type="SUPFAM" id="SSF54637">
    <property type="entry name" value="Thioesterase/thiol ester dehydrase-isomerase"/>
    <property type="match status" value="1"/>
</dbReference>
<feature type="domain" description="ApeI dehydratase-like" evidence="1">
    <location>
        <begin position="4"/>
        <end position="69"/>
    </location>
</feature>
<dbReference type="Gene3D" id="3.10.129.10">
    <property type="entry name" value="Hotdog Thioesterase"/>
    <property type="match status" value="1"/>
</dbReference>
<evidence type="ECO:0000259" key="1">
    <source>
        <dbReference type="Pfam" id="PF22818"/>
    </source>
</evidence>
<proteinExistence type="predicted"/>
<dbReference type="EMBL" id="JBHRTL010000031">
    <property type="protein sequence ID" value="MFC3156659.1"/>
    <property type="molecule type" value="Genomic_DNA"/>
</dbReference>